<dbReference type="SUPFAM" id="SSF47090">
    <property type="entry name" value="PGBD-like"/>
    <property type="match status" value="1"/>
</dbReference>
<gene>
    <name evidence="2" type="ORF">SAMN05444159_6592</name>
</gene>
<reference evidence="2 3" key="1">
    <citation type="submission" date="2016-11" db="EMBL/GenBank/DDBJ databases">
        <authorList>
            <person name="Jaros S."/>
            <person name="Januszkiewicz K."/>
            <person name="Wedrychowicz H."/>
        </authorList>
    </citation>
    <scope>NUCLEOTIDE SEQUENCE [LARGE SCALE GENOMIC DNA]</scope>
    <source>
        <strain evidence="2 3">GAS499</strain>
    </source>
</reference>
<dbReference type="InterPro" id="IPR036366">
    <property type="entry name" value="PGBDSf"/>
</dbReference>
<dbReference type="Pfam" id="PF01471">
    <property type="entry name" value="PG_binding_1"/>
    <property type="match status" value="1"/>
</dbReference>
<dbReference type="Gene3D" id="1.10.101.10">
    <property type="entry name" value="PGBD-like superfamily/PGBD"/>
    <property type="match status" value="1"/>
</dbReference>
<dbReference type="OrthoDB" id="482757at2"/>
<name>A0A1M7CS70_9BRAD</name>
<evidence type="ECO:0000259" key="1">
    <source>
        <dbReference type="Pfam" id="PF01471"/>
    </source>
</evidence>
<evidence type="ECO:0000313" key="2">
    <source>
        <dbReference type="EMBL" id="SHL70168.1"/>
    </source>
</evidence>
<evidence type="ECO:0000313" key="3">
    <source>
        <dbReference type="Proteomes" id="UP000189935"/>
    </source>
</evidence>
<organism evidence="2 3">
    <name type="scientific">Bradyrhizobium lablabi</name>
    <dbReference type="NCBI Taxonomy" id="722472"/>
    <lineage>
        <taxon>Bacteria</taxon>
        <taxon>Pseudomonadati</taxon>
        <taxon>Pseudomonadota</taxon>
        <taxon>Alphaproteobacteria</taxon>
        <taxon>Hyphomicrobiales</taxon>
        <taxon>Nitrobacteraceae</taxon>
        <taxon>Bradyrhizobium</taxon>
    </lineage>
</organism>
<dbReference type="InterPro" id="IPR036365">
    <property type="entry name" value="PGBD-like_sf"/>
</dbReference>
<dbReference type="Proteomes" id="UP000189935">
    <property type="component" value="Chromosome I"/>
</dbReference>
<dbReference type="RefSeq" id="WP_154071562.1">
    <property type="nucleotide sequence ID" value="NZ_LT670844.1"/>
</dbReference>
<dbReference type="AlphaFoldDB" id="A0A1M7CS70"/>
<sequence length="267" mass="28466">MTDLATLKTLNEQRWANAKLTPGRTPEFKAPAQKAVTNKARYQSIESRTGVSWIFIAVSHYRESSQNFNKSLAQGDPWNKVSTHVPTGRGPFASFEDAAIDALVNCAPHAARSTDWSIGGMLTLLERYNGMSYANANRPSPYIWSGTDQYKIGKVLVDHGPIEEVVDKQLGCAGLIMTMMKLDPAITFGASPAPGAPAQTFDATWLQNSLNALGATPPLLVDGTFGAATRTALRAFQKSKDGLTANGIANVDTVATIKDALAAAPGA</sequence>
<dbReference type="EMBL" id="LT670844">
    <property type="protein sequence ID" value="SHL70168.1"/>
    <property type="molecule type" value="Genomic_DNA"/>
</dbReference>
<feature type="domain" description="Peptidoglycan binding-like" evidence="1">
    <location>
        <begin position="204"/>
        <end position="256"/>
    </location>
</feature>
<accession>A0A1M7CS70</accession>
<proteinExistence type="predicted"/>
<protein>
    <submittedName>
        <fullName evidence="2">Lysozyme family protein</fullName>
    </submittedName>
</protein>
<dbReference type="InterPro" id="IPR002477">
    <property type="entry name" value="Peptidoglycan-bd-like"/>
</dbReference>